<keyword evidence="3" id="KW-1185">Reference proteome</keyword>
<organism evidence="2 3">
    <name type="scientific">Polyporus arcularius HHB13444</name>
    <dbReference type="NCBI Taxonomy" id="1314778"/>
    <lineage>
        <taxon>Eukaryota</taxon>
        <taxon>Fungi</taxon>
        <taxon>Dikarya</taxon>
        <taxon>Basidiomycota</taxon>
        <taxon>Agaricomycotina</taxon>
        <taxon>Agaricomycetes</taxon>
        <taxon>Polyporales</taxon>
        <taxon>Polyporaceae</taxon>
        <taxon>Polyporus</taxon>
    </lineage>
</organism>
<sequence>MGGKQRTHTRDDVHSRPSRLPVTLYTECQNPARSMQALMGLAHDKEKMRRYVDTMSVCASRHLDASKSFMQQPKETMTRYLRSVSKHIDIMDAYEDAWPATTYARLWLERSHFAQRRRARRKDAPVQRTKSAPDPANTAPRKGGASLPKIKRSHTKREEDKENDEPSSMPSVPENIPEVSSQSTMGTVSSTDATQFTQATANSTRSSQSRPLCLRNSQSAPPPNQCQRPSQALRRQREGQTPSSSSSTTLSTSGKFVSHVATFLHSLAQPLDHLLPVFYAAGLRDADSLRGLARLRDRGEWLYVLVVDRKITPLEYKFIVDGLDDLVEAKQE</sequence>
<name>A0A5C3PFL9_9APHY</name>
<dbReference type="AlphaFoldDB" id="A0A5C3PFL9"/>
<dbReference type="InParanoid" id="A0A5C3PFL9"/>
<accession>A0A5C3PFL9</accession>
<evidence type="ECO:0000313" key="2">
    <source>
        <dbReference type="EMBL" id="TFK88091.1"/>
    </source>
</evidence>
<dbReference type="EMBL" id="ML211126">
    <property type="protein sequence ID" value="TFK88091.1"/>
    <property type="molecule type" value="Genomic_DNA"/>
</dbReference>
<feature type="region of interest" description="Disordered" evidence="1">
    <location>
        <begin position="115"/>
        <end position="251"/>
    </location>
</feature>
<dbReference type="Proteomes" id="UP000308197">
    <property type="component" value="Unassembled WGS sequence"/>
</dbReference>
<proteinExistence type="predicted"/>
<protein>
    <submittedName>
        <fullName evidence="2">Uncharacterized protein</fullName>
    </submittedName>
</protein>
<evidence type="ECO:0000313" key="3">
    <source>
        <dbReference type="Proteomes" id="UP000308197"/>
    </source>
</evidence>
<feature type="compositionally biased region" description="Low complexity" evidence="1">
    <location>
        <begin position="241"/>
        <end position="251"/>
    </location>
</feature>
<gene>
    <name evidence="2" type="ORF">K466DRAFT_652820</name>
</gene>
<evidence type="ECO:0000256" key="1">
    <source>
        <dbReference type="SAM" id="MobiDB-lite"/>
    </source>
</evidence>
<feature type="compositionally biased region" description="Polar residues" evidence="1">
    <location>
        <begin position="178"/>
        <end position="230"/>
    </location>
</feature>
<reference evidence="2 3" key="1">
    <citation type="journal article" date="2019" name="Nat. Ecol. Evol.">
        <title>Megaphylogeny resolves global patterns of mushroom evolution.</title>
        <authorList>
            <person name="Varga T."/>
            <person name="Krizsan K."/>
            <person name="Foldi C."/>
            <person name="Dima B."/>
            <person name="Sanchez-Garcia M."/>
            <person name="Sanchez-Ramirez S."/>
            <person name="Szollosi G.J."/>
            <person name="Szarkandi J.G."/>
            <person name="Papp V."/>
            <person name="Albert L."/>
            <person name="Andreopoulos W."/>
            <person name="Angelini C."/>
            <person name="Antonin V."/>
            <person name="Barry K.W."/>
            <person name="Bougher N.L."/>
            <person name="Buchanan P."/>
            <person name="Buyck B."/>
            <person name="Bense V."/>
            <person name="Catcheside P."/>
            <person name="Chovatia M."/>
            <person name="Cooper J."/>
            <person name="Damon W."/>
            <person name="Desjardin D."/>
            <person name="Finy P."/>
            <person name="Geml J."/>
            <person name="Haridas S."/>
            <person name="Hughes K."/>
            <person name="Justo A."/>
            <person name="Karasinski D."/>
            <person name="Kautmanova I."/>
            <person name="Kiss B."/>
            <person name="Kocsube S."/>
            <person name="Kotiranta H."/>
            <person name="LaButti K.M."/>
            <person name="Lechner B.E."/>
            <person name="Liimatainen K."/>
            <person name="Lipzen A."/>
            <person name="Lukacs Z."/>
            <person name="Mihaltcheva S."/>
            <person name="Morgado L.N."/>
            <person name="Niskanen T."/>
            <person name="Noordeloos M.E."/>
            <person name="Ohm R.A."/>
            <person name="Ortiz-Santana B."/>
            <person name="Ovrebo C."/>
            <person name="Racz N."/>
            <person name="Riley R."/>
            <person name="Savchenko A."/>
            <person name="Shiryaev A."/>
            <person name="Soop K."/>
            <person name="Spirin V."/>
            <person name="Szebenyi C."/>
            <person name="Tomsovsky M."/>
            <person name="Tulloss R.E."/>
            <person name="Uehling J."/>
            <person name="Grigoriev I.V."/>
            <person name="Vagvolgyi C."/>
            <person name="Papp T."/>
            <person name="Martin F.M."/>
            <person name="Miettinen O."/>
            <person name="Hibbett D.S."/>
            <person name="Nagy L.G."/>
        </authorList>
    </citation>
    <scope>NUCLEOTIDE SEQUENCE [LARGE SCALE GENOMIC DNA]</scope>
    <source>
        <strain evidence="2 3">HHB13444</strain>
    </source>
</reference>